<organism evidence="3 4">
    <name type="scientific">Liparis tanakae</name>
    <name type="common">Tanaka's snailfish</name>
    <dbReference type="NCBI Taxonomy" id="230148"/>
    <lineage>
        <taxon>Eukaryota</taxon>
        <taxon>Metazoa</taxon>
        <taxon>Chordata</taxon>
        <taxon>Craniata</taxon>
        <taxon>Vertebrata</taxon>
        <taxon>Euteleostomi</taxon>
        <taxon>Actinopterygii</taxon>
        <taxon>Neopterygii</taxon>
        <taxon>Teleostei</taxon>
        <taxon>Neoteleostei</taxon>
        <taxon>Acanthomorphata</taxon>
        <taxon>Eupercaria</taxon>
        <taxon>Perciformes</taxon>
        <taxon>Cottioidei</taxon>
        <taxon>Cottales</taxon>
        <taxon>Liparidae</taxon>
        <taxon>Liparis</taxon>
    </lineage>
</organism>
<keyword evidence="2" id="KW-0812">Transmembrane</keyword>
<accession>A0A4Z2G717</accession>
<evidence type="ECO:0000313" key="3">
    <source>
        <dbReference type="EMBL" id="TNN48915.1"/>
    </source>
</evidence>
<evidence type="ECO:0000256" key="1">
    <source>
        <dbReference type="SAM" id="MobiDB-lite"/>
    </source>
</evidence>
<feature type="region of interest" description="Disordered" evidence="1">
    <location>
        <begin position="138"/>
        <end position="159"/>
    </location>
</feature>
<feature type="transmembrane region" description="Helical" evidence="2">
    <location>
        <begin position="47"/>
        <end position="69"/>
    </location>
</feature>
<keyword evidence="4" id="KW-1185">Reference proteome</keyword>
<keyword evidence="2" id="KW-0472">Membrane</keyword>
<keyword evidence="2" id="KW-1133">Transmembrane helix</keyword>
<dbReference type="OrthoDB" id="100006at2759"/>
<protein>
    <submittedName>
        <fullName evidence="3">Uncharacterized protein</fullName>
    </submittedName>
</protein>
<comment type="caution">
    <text evidence="3">The sequence shown here is derived from an EMBL/GenBank/DDBJ whole genome shotgun (WGS) entry which is preliminary data.</text>
</comment>
<gene>
    <name evidence="3" type="ORF">EYF80_040897</name>
</gene>
<dbReference type="EMBL" id="SRLO01000677">
    <property type="protein sequence ID" value="TNN48915.1"/>
    <property type="molecule type" value="Genomic_DNA"/>
</dbReference>
<dbReference type="AlphaFoldDB" id="A0A4Z2G717"/>
<reference evidence="3 4" key="1">
    <citation type="submission" date="2019-03" db="EMBL/GenBank/DDBJ databases">
        <title>First draft genome of Liparis tanakae, snailfish: a comprehensive survey of snailfish specific genes.</title>
        <authorList>
            <person name="Kim W."/>
            <person name="Song I."/>
            <person name="Jeong J.-H."/>
            <person name="Kim D."/>
            <person name="Kim S."/>
            <person name="Ryu S."/>
            <person name="Song J.Y."/>
            <person name="Lee S.K."/>
        </authorList>
    </citation>
    <scope>NUCLEOTIDE SEQUENCE [LARGE SCALE GENOMIC DNA]</scope>
    <source>
        <tissue evidence="3">Muscle</tissue>
    </source>
</reference>
<evidence type="ECO:0000313" key="4">
    <source>
        <dbReference type="Proteomes" id="UP000314294"/>
    </source>
</evidence>
<name>A0A4Z2G717_9TELE</name>
<sequence>MRKAHVEAARSPQASAPLSEKPGRPAGLFMLFVIWLLRRYHSLAQKMILSLTVAAFFDSVAYVMLGNLIGSRMECRRSVPPCENHDDFTPPGDKTASCNLSMLSDAKGSLMVTRSWPPSCCPALPHFWVSTLNGTNPIEPEKTSQAPASYMPGRSANTA</sequence>
<evidence type="ECO:0000256" key="2">
    <source>
        <dbReference type="SAM" id="Phobius"/>
    </source>
</evidence>
<proteinExistence type="predicted"/>
<dbReference type="Proteomes" id="UP000314294">
    <property type="component" value="Unassembled WGS sequence"/>
</dbReference>